<keyword evidence="2" id="KW-0808">Transferase</keyword>
<proteinExistence type="predicted"/>
<protein>
    <submittedName>
        <fullName evidence="2">Serine/threonine-protein kinase N</fullName>
    </submittedName>
</protein>
<feature type="region of interest" description="Disordered" evidence="1">
    <location>
        <begin position="1"/>
        <end position="22"/>
    </location>
</feature>
<dbReference type="Proteomes" id="UP000440578">
    <property type="component" value="Unassembled WGS sequence"/>
</dbReference>
<gene>
    <name evidence="2" type="primary">Pkn_0</name>
    <name evidence="2" type="ORF">FJT64_015790</name>
</gene>
<organism evidence="2 3">
    <name type="scientific">Amphibalanus amphitrite</name>
    <name type="common">Striped barnacle</name>
    <name type="synonym">Balanus amphitrite</name>
    <dbReference type="NCBI Taxonomy" id="1232801"/>
    <lineage>
        <taxon>Eukaryota</taxon>
        <taxon>Metazoa</taxon>
        <taxon>Ecdysozoa</taxon>
        <taxon>Arthropoda</taxon>
        <taxon>Crustacea</taxon>
        <taxon>Multicrustacea</taxon>
        <taxon>Cirripedia</taxon>
        <taxon>Thoracica</taxon>
        <taxon>Thoracicalcarea</taxon>
        <taxon>Balanomorpha</taxon>
        <taxon>Balanoidea</taxon>
        <taxon>Balanidae</taxon>
        <taxon>Amphibalaninae</taxon>
        <taxon>Amphibalanus</taxon>
    </lineage>
</organism>
<evidence type="ECO:0000256" key="1">
    <source>
        <dbReference type="SAM" id="MobiDB-lite"/>
    </source>
</evidence>
<keyword evidence="2" id="KW-0418">Kinase</keyword>
<dbReference type="InterPro" id="IPR011009">
    <property type="entry name" value="Kinase-like_dom_sf"/>
</dbReference>
<keyword evidence="3" id="KW-1185">Reference proteome</keyword>
<dbReference type="SUPFAM" id="SSF56112">
    <property type="entry name" value="Protein kinase-like (PK-like)"/>
    <property type="match status" value="1"/>
</dbReference>
<accession>A0A6A4X628</accession>
<name>A0A6A4X628_AMPAM</name>
<dbReference type="OrthoDB" id="63267at2759"/>
<sequence length="134" mass="14769">MENDRELPGDISPLGAPGQRESRHVNIIEVGDEGAGVTVTHMSVGGRGLAQQPTEEPIVVEPEDDEPPMVPLRPSRRATAVEYRDSAYESHRVSQLSGMTLDNFRMIAVLGRGHFGKVILTQYRNTGEYYGLVH</sequence>
<evidence type="ECO:0000313" key="3">
    <source>
        <dbReference type="Proteomes" id="UP000440578"/>
    </source>
</evidence>
<evidence type="ECO:0000313" key="2">
    <source>
        <dbReference type="EMBL" id="KAF0313653.1"/>
    </source>
</evidence>
<reference evidence="2 3" key="1">
    <citation type="submission" date="2019-07" db="EMBL/GenBank/DDBJ databases">
        <title>Draft genome assembly of a fouling barnacle, Amphibalanus amphitrite (Darwin, 1854): The first reference genome for Thecostraca.</title>
        <authorList>
            <person name="Kim W."/>
        </authorList>
    </citation>
    <scope>NUCLEOTIDE SEQUENCE [LARGE SCALE GENOMIC DNA]</scope>
    <source>
        <strain evidence="2">SNU_AA5</strain>
        <tissue evidence="2">Soma without cirri and trophi</tissue>
    </source>
</reference>
<dbReference type="GO" id="GO:0016301">
    <property type="term" value="F:kinase activity"/>
    <property type="evidence" value="ECO:0007669"/>
    <property type="project" value="UniProtKB-KW"/>
</dbReference>
<dbReference type="Gene3D" id="3.30.200.20">
    <property type="entry name" value="Phosphorylase Kinase, domain 1"/>
    <property type="match status" value="1"/>
</dbReference>
<dbReference type="EMBL" id="VIIS01000074">
    <property type="protein sequence ID" value="KAF0313653.1"/>
    <property type="molecule type" value="Genomic_DNA"/>
</dbReference>
<comment type="caution">
    <text evidence="2">The sequence shown here is derived from an EMBL/GenBank/DDBJ whole genome shotgun (WGS) entry which is preliminary data.</text>
</comment>
<dbReference type="AlphaFoldDB" id="A0A6A4X628"/>